<accession>A0A1H8GKD6</accession>
<dbReference type="PANTHER" id="PTHR38690">
    <property type="entry name" value="PROTEASE-RELATED"/>
    <property type="match status" value="1"/>
</dbReference>
<keyword evidence="1" id="KW-0812">Transmembrane</keyword>
<dbReference type="Proteomes" id="UP000183898">
    <property type="component" value="Unassembled WGS sequence"/>
</dbReference>
<dbReference type="PANTHER" id="PTHR38690:SF1">
    <property type="entry name" value="PROTEASE"/>
    <property type="match status" value="1"/>
</dbReference>
<dbReference type="RefSeq" id="WP_254772636.1">
    <property type="nucleotide sequence ID" value="NZ_FOCT01000004.1"/>
</dbReference>
<gene>
    <name evidence="3" type="ORF">SAMN05216404_104234</name>
</gene>
<keyword evidence="1" id="KW-0472">Membrane</keyword>
<sequence>MNLSAILPFVLRSFLFRLSMWVLIAVAAVFSVLLLSLRYWLLPNIEQYRENLASAISHASGQYVTLGEISANWDGFRPHMMLRDVRVHDDEGVTLLLNRLEGTLSWRSMLHGELLFREIAIDRPDLIVRRDTAGVIHVAGFALKQEFTGSEDGFFDWLLNQRQVIINNANILWQDDQRTAPQLELLVNLRLENRGRHHRFGIRAVPPAQLAAHLDMRGDFKGEALADPGLWRGRLFMQITRADIAAWRAWLPFPEEIKLNRGVGALRIWADIDGADMNKVTADMRLQNVKARLAPTLPELNLTKLAGRIGWHKVDDNGSNGSQLFARRLDAAFYGKPPLPLLDFSLQQLHHDAGKPNSNTLSVQNLRLDKLEELAKYLPMSEPLRAKIRAVSPRGKLHSMLIKWTGEWPAPSSFHATGRFTKLGMKRSDSMPAFTGVSGNIDITEQGGTLNLDSQNTVLQLPDTPIEPVTLNTLAGQIRWNLTSNGSKSIKFSNISFSSAYAAGSAYGNYQTAPASPGILDLTTHLTRADVPSLLRLLPTRGKGREYFPDWLGKSIVAGSISNARFHLKGNLARPPFVSSNPGVFEFSAKISGMLLDHLPGWPPIENLAGTVRLNDNRMEINVSKGDIVGARLGKARLIIPDMTAAEARLKTELEATGATHQFLAFAAAKTLDTYDNWLMENTRIFGDGRLLLKLDTPLRGSGETKLWGNYQFMNNRIAPSSHIPELEQLNGALTFTDSEIRTKNLSGRLLGGPVLITSSDIPGGGVRFSAIGKVDFDNLNAAPQASGPRSAPFWTRHIHGSSDWQAAVLVGNRSTDVIVESSLKGISSDLPEPLSKAAHDAISVKFEGKATGTQSEELHLSYGERIKAKISRTRDDAGHFYVERGSVVFGPSPVFLPEEPGIVIKGALPVLNLDRWRLLLKQFEIQPATPSSLNGLNLYIESLGFLGRQFDDVRLDANRKDGLWYCRIASEEVNGGITWNPSGAGKIVARLNRLIIPANPPSGPGKVSRSRQQEKDLPALDVIADDFVFGEKQLGKLELVANQEERNWYIDKLHIVSPDSSITMRGLWKNRVPAPQTQATVMLEADDIGKFLERIGLPDRVTSGSGTLEGILSWQGDPLSIDYSTLSGRFKLGARRGQFPKFEPGIGRLFGIFNLRSLPRRITLDFRDVFSEGFGFDDISGSINIASGIASTDELKINGPAARVTMNGQMNLEAETQKLHIRVTPSYGLASPVVGMASVIASTAMKKTPAPSRDYNITGTWADPVVTRIGQPAPELAEPQP</sequence>
<organism evidence="3 4">
    <name type="scientific">Nitrosospira multiformis</name>
    <dbReference type="NCBI Taxonomy" id="1231"/>
    <lineage>
        <taxon>Bacteria</taxon>
        <taxon>Pseudomonadati</taxon>
        <taxon>Pseudomonadota</taxon>
        <taxon>Betaproteobacteria</taxon>
        <taxon>Nitrosomonadales</taxon>
        <taxon>Nitrosomonadaceae</taxon>
        <taxon>Nitrosospira</taxon>
    </lineage>
</organism>
<protein>
    <submittedName>
        <fullName evidence="3">TIGR02099 family protein</fullName>
    </submittedName>
</protein>
<feature type="domain" description="YhdP central" evidence="2">
    <location>
        <begin position="14"/>
        <end position="1267"/>
    </location>
</feature>
<dbReference type="EMBL" id="FOCT01000004">
    <property type="protein sequence ID" value="SEN44423.1"/>
    <property type="molecule type" value="Genomic_DNA"/>
</dbReference>
<feature type="transmembrane region" description="Helical" evidence="1">
    <location>
        <begin position="21"/>
        <end position="41"/>
    </location>
</feature>
<name>A0A1H8GKD6_9PROT</name>
<evidence type="ECO:0000259" key="2">
    <source>
        <dbReference type="Pfam" id="PF13116"/>
    </source>
</evidence>
<evidence type="ECO:0000313" key="4">
    <source>
        <dbReference type="Proteomes" id="UP000183898"/>
    </source>
</evidence>
<evidence type="ECO:0000256" key="1">
    <source>
        <dbReference type="SAM" id="Phobius"/>
    </source>
</evidence>
<dbReference type="NCBIfam" id="TIGR02099">
    <property type="entry name" value="YhdP family protein"/>
    <property type="match status" value="1"/>
</dbReference>
<dbReference type="Pfam" id="PF13116">
    <property type="entry name" value="YhdP"/>
    <property type="match status" value="1"/>
</dbReference>
<evidence type="ECO:0000313" key="3">
    <source>
        <dbReference type="EMBL" id="SEN44423.1"/>
    </source>
</evidence>
<keyword evidence="1" id="KW-1133">Transmembrane helix</keyword>
<dbReference type="InterPro" id="IPR025263">
    <property type="entry name" value="YhdP_central"/>
</dbReference>
<proteinExistence type="predicted"/>
<reference evidence="3 4" key="1">
    <citation type="submission" date="2016-10" db="EMBL/GenBank/DDBJ databases">
        <authorList>
            <person name="de Groot N.N."/>
        </authorList>
    </citation>
    <scope>NUCLEOTIDE SEQUENCE [LARGE SCALE GENOMIC DNA]</scope>
    <source>
        <strain evidence="3 4">Nl18</strain>
    </source>
</reference>
<dbReference type="InterPro" id="IPR011836">
    <property type="entry name" value="YhdP"/>
</dbReference>